<dbReference type="Proteomes" id="UP001558713">
    <property type="component" value="Unassembled WGS sequence"/>
</dbReference>
<gene>
    <name evidence="1" type="ORF">V5N11_027996</name>
</gene>
<accession>A0ABD1B5N8</accession>
<name>A0ABD1B5N8_CARAN</name>
<keyword evidence="2" id="KW-1185">Reference proteome</keyword>
<comment type="caution">
    <text evidence="1">The sequence shown here is derived from an EMBL/GenBank/DDBJ whole genome shotgun (WGS) entry which is preliminary data.</text>
</comment>
<organism evidence="1 2">
    <name type="scientific">Cardamine amara subsp. amara</name>
    <dbReference type="NCBI Taxonomy" id="228776"/>
    <lineage>
        <taxon>Eukaryota</taxon>
        <taxon>Viridiplantae</taxon>
        <taxon>Streptophyta</taxon>
        <taxon>Embryophyta</taxon>
        <taxon>Tracheophyta</taxon>
        <taxon>Spermatophyta</taxon>
        <taxon>Magnoliopsida</taxon>
        <taxon>eudicotyledons</taxon>
        <taxon>Gunneridae</taxon>
        <taxon>Pentapetalae</taxon>
        <taxon>rosids</taxon>
        <taxon>malvids</taxon>
        <taxon>Brassicales</taxon>
        <taxon>Brassicaceae</taxon>
        <taxon>Cardamineae</taxon>
        <taxon>Cardamine</taxon>
    </lineage>
</organism>
<dbReference type="EMBL" id="JBANAX010000482">
    <property type="protein sequence ID" value="KAL1207250.1"/>
    <property type="molecule type" value="Genomic_DNA"/>
</dbReference>
<reference evidence="1 2" key="1">
    <citation type="submission" date="2024-04" db="EMBL/GenBank/DDBJ databases">
        <title>Genome assembly C_amara_ONT_v2.</title>
        <authorList>
            <person name="Yant L."/>
            <person name="Moore C."/>
            <person name="Slenker M."/>
        </authorList>
    </citation>
    <scope>NUCLEOTIDE SEQUENCE [LARGE SCALE GENOMIC DNA]</scope>
    <source>
        <tissue evidence="1">Leaf</tissue>
    </source>
</reference>
<dbReference type="PANTHER" id="PTHR46890:SF48">
    <property type="entry name" value="RNA-DIRECTED DNA POLYMERASE"/>
    <property type="match status" value="1"/>
</dbReference>
<evidence type="ECO:0000313" key="2">
    <source>
        <dbReference type="Proteomes" id="UP001558713"/>
    </source>
</evidence>
<dbReference type="InterPro" id="IPR052343">
    <property type="entry name" value="Retrotransposon-Effector_Assoc"/>
</dbReference>
<dbReference type="PANTHER" id="PTHR46890">
    <property type="entry name" value="NON-LTR RETROLELEMENT REVERSE TRANSCRIPTASE-LIKE PROTEIN-RELATED"/>
    <property type="match status" value="1"/>
</dbReference>
<protein>
    <recommendedName>
        <fullName evidence="3">Reverse transcriptase</fullName>
    </recommendedName>
</protein>
<evidence type="ECO:0000313" key="1">
    <source>
        <dbReference type="EMBL" id="KAL1207250.1"/>
    </source>
</evidence>
<proteinExistence type="predicted"/>
<dbReference type="AlphaFoldDB" id="A0ABD1B5N8"/>
<evidence type="ECO:0008006" key="3">
    <source>
        <dbReference type="Google" id="ProtNLM"/>
    </source>
</evidence>
<sequence length="279" mass="31606">MLKSLRHELRRLNKDVYGDLPGKEKTVFEDLCSNQEASLLCPSEENFNFVSIASNRWDKLASIEEKNFLSKITGEVTAVRRPKYKLLSHDCTWKSFKNKIQRLVNMGGETLVEPGDIKLEASNYYHDFLQAKHTNYEEALGVYIASLVDCRCSESDEHELVEPVIAEEVQKVVHYMPTNKASGPDCYIMEFYKKTWFVVGRNLVVAVQSFFAFGLLLKSINSTHLTLAPKTTTTTMMSDFCPITCCNLLYKVISNIIANRLKATLHAAIALNKCAFING</sequence>